<dbReference type="PANTHER" id="PTHR30137:SF8">
    <property type="entry name" value="BLR5498 PROTEIN"/>
    <property type="match status" value="1"/>
</dbReference>
<protein>
    <submittedName>
        <fullName evidence="4">Alkanesulfonate monooxygenase SsuD/methylene tetrahydromethanopterin reductase-like flavin-dependent oxidoreductase (Luciferase family)</fullName>
    </submittedName>
</protein>
<evidence type="ECO:0000256" key="1">
    <source>
        <dbReference type="ARBA" id="ARBA00023002"/>
    </source>
</evidence>
<dbReference type="Gene3D" id="3.20.20.30">
    <property type="entry name" value="Luciferase-like domain"/>
    <property type="match status" value="1"/>
</dbReference>
<dbReference type="GO" id="GO:0005829">
    <property type="term" value="C:cytosol"/>
    <property type="evidence" value="ECO:0007669"/>
    <property type="project" value="TreeGrafter"/>
</dbReference>
<accession>A0A7W7QC38</accession>
<dbReference type="GO" id="GO:0004497">
    <property type="term" value="F:monooxygenase activity"/>
    <property type="evidence" value="ECO:0007669"/>
    <property type="project" value="UniProtKB-KW"/>
</dbReference>
<dbReference type="SUPFAM" id="SSF51679">
    <property type="entry name" value="Bacterial luciferase-like"/>
    <property type="match status" value="1"/>
</dbReference>
<keyword evidence="5" id="KW-1185">Reference proteome</keyword>
<dbReference type="InterPro" id="IPR036661">
    <property type="entry name" value="Luciferase-like_sf"/>
</dbReference>
<feature type="domain" description="Luciferase-like" evidence="3">
    <location>
        <begin position="1"/>
        <end position="314"/>
    </location>
</feature>
<dbReference type="EMBL" id="JACHJQ010000008">
    <property type="protein sequence ID" value="MBB4910911.1"/>
    <property type="molecule type" value="Genomic_DNA"/>
</dbReference>
<evidence type="ECO:0000259" key="3">
    <source>
        <dbReference type="Pfam" id="PF00296"/>
    </source>
</evidence>
<reference evidence="4 5" key="1">
    <citation type="submission" date="2020-08" db="EMBL/GenBank/DDBJ databases">
        <title>Genomic Encyclopedia of Type Strains, Phase III (KMG-III): the genomes of soil and plant-associated and newly described type strains.</title>
        <authorList>
            <person name="Whitman W."/>
        </authorList>
    </citation>
    <scope>NUCLEOTIDE SEQUENCE [LARGE SCALE GENOMIC DNA]</scope>
    <source>
        <strain evidence="4 5">CECT 8960</strain>
    </source>
</reference>
<dbReference type="InterPro" id="IPR011251">
    <property type="entry name" value="Luciferase-like_dom"/>
</dbReference>
<dbReference type="Pfam" id="PF00296">
    <property type="entry name" value="Bac_luciferase"/>
    <property type="match status" value="1"/>
</dbReference>
<dbReference type="RefSeq" id="WP_184814928.1">
    <property type="nucleotide sequence ID" value="NZ_JACHJQ010000008.1"/>
</dbReference>
<dbReference type="Proteomes" id="UP000520767">
    <property type="component" value="Unassembled WGS sequence"/>
</dbReference>
<evidence type="ECO:0000313" key="5">
    <source>
        <dbReference type="Proteomes" id="UP000520767"/>
    </source>
</evidence>
<evidence type="ECO:0000313" key="4">
    <source>
        <dbReference type="EMBL" id="MBB4910911.1"/>
    </source>
</evidence>
<keyword evidence="1" id="KW-0560">Oxidoreductase</keyword>
<organism evidence="4 5">
    <name type="scientific">Actinophytocola algeriensis</name>
    <dbReference type="NCBI Taxonomy" id="1768010"/>
    <lineage>
        <taxon>Bacteria</taxon>
        <taxon>Bacillati</taxon>
        <taxon>Actinomycetota</taxon>
        <taxon>Actinomycetes</taxon>
        <taxon>Pseudonocardiales</taxon>
        <taxon>Pseudonocardiaceae</taxon>
    </lineage>
</organism>
<dbReference type="AlphaFoldDB" id="A0A7W7QC38"/>
<gene>
    <name evidence="4" type="ORF">FHR82_007170</name>
</gene>
<sequence>MRVGYTTIFQGGGDAADDQRVYTDELALCDLAEPLGFEMLWGVEHHFTSYTMCPDPVQFLSYMAGRTKNILLGSGAVILPWHDPVRVAEQVTMLDLMSGGRFIFGMGRGLGRIEFEGLRIPMEESRERFVESAEIVLRALETGVLEADGKYYQIPRRDLRPAPVRSFRDRLYAAAVSPESVRIMADVGAGILINPQKDWEEVSEDMRTYRKQFQELKGVAAPAPMVTGWVCCDKDPVKAKDMAQEYIGAYYESVMSHYELGGRHFANTQGYEYYRKLASYIQNKGSSKVVDNFIELQIYGTPDQCHERIMDIRSKVGNDGFNAVCSFSGMSHEMAEANMRLFASEVMPRLKEVPPVDFAELEAAGAQA</sequence>
<dbReference type="InterPro" id="IPR050766">
    <property type="entry name" value="Bact_Lucif_Oxidored"/>
</dbReference>
<name>A0A7W7QC38_9PSEU</name>
<dbReference type="PANTHER" id="PTHR30137">
    <property type="entry name" value="LUCIFERASE-LIKE MONOOXYGENASE"/>
    <property type="match status" value="1"/>
</dbReference>
<keyword evidence="2 4" id="KW-0503">Monooxygenase</keyword>
<proteinExistence type="predicted"/>
<comment type="caution">
    <text evidence="4">The sequence shown here is derived from an EMBL/GenBank/DDBJ whole genome shotgun (WGS) entry which is preliminary data.</text>
</comment>
<dbReference type="GO" id="GO:0016705">
    <property type="term" value="F:oxidoreductase activity, acting on paired donors, with incorporation or reduction of molecular oxygen"/>
    <property type="evidence" value="ECO:0007669"/>
    <property type="project" value="InterPro"/>
</dbReference>
<evidence type="ECO:0000256" key="2">
    <source>
        <dbReference type="ARBA" id="ARBA00023033"/>
    </source>
</evidence>